<sequence length="361" mass="41139">MTTTAAAQDMPRPEQAAAGLLGLAERGLLPDAVVRLGIRRLCAQRLREESAQGVTAESAQYQQRIDLLRHSPVAIHTDAANAQHYELPAAFFRACLGPRMKYSSCYYPTGNETLAQAEEAMLELYGERAQLCDGQDILELGCGWGSLTLWMAERYPSARITAVSNSHSQRTHIQTVCAARGLSNVKVITTDVNTLALDVEAFDRCVSIEMFEHMRNYETLLARIASWLRPGGKLFVHIFAHQTLLYTFETEGDTNWMGRHFFTGGLMPSVDTLLWFQRDLSLEKRWKVDGRHYQRTANDWLANQDANNTEVMRSLVKAYGREHADLWCQRWRMFWMACAELFGYDSGQQWLVAHYLFSRQE</sequence>
<dbReference type="PANTHER" id="PTHR43832:SF1">
    <property type="entry name" value="S-ADENOSYL-L-METHIONINE-DEPENDENT METHYLTRANSFERASES SUPERFAMILY PROTEIN"/>
    <property type="match status" value="1"/>
</dbReference>
<organism evidence="1 2">
    <name type="scientific">Dyella acidiphila</name>
    <dbReference type="NCBI Taxonomy" id="2775866"/>
    <lineage>
        <taxon>Bacteria</taxon>
        <taxon>Pseudomonadati</taxon>
        <taxon>Pseudomonadota</taxon>
        <taxon>Gammaproteobacteria</taxon>
        <taxon>Lysobacterales</taxon>
        <taxon>Rhodanobacteraceae</taxon>
        <taxon>Dyella</taxon>
    </lineage>
</organism>
<accession>A0ABR9GD27</accession>
<dbReference type="PANTHER" id="PTHR43832">
    <property type="match status" value="1"/>
</dbReference>
<keyword evidence="2" id="KW-1185">Reference proteome</keyword>
<name>A0ABR9GD27_9GAMM</name>
<proteinExistence type="predicted"/>
<dbReference type="SUPFAM" id="SSF53335">
    <property type="entry name" value="S-adenosyl-L-methionine-dependent methyltransferases"/>
    <property type="match status" value="1"/>
</dbReference>
<comment type="caution">
    <text evidence="1">The sequence shown here is derived from an EMBL/GenBank/DDBJ whole genome shotgun (WGS) entry which is preliminary data.</text>
</comment>
<evidence type="ECO:0000313" key="1">
    <source>
        <dbReference type="EMBL" id="MBE1161944.1"/>
    </source>
</evidence>
<dbReference type="Proteomes" id="UP000651010">
    <property type="component" value="Unassembled WGS sequence"/>
</dbReference>
<evidence type="ECO:0000313" key="2">
    <source>
        <dbReference type="Proteomes" id="UP000651010"/>
    </source>
</evidence>
<dbReference type="Gene3D" id="3.40.50.150">
    <property type="entry name" value="Vaccinia Virus protein VP39"/>
    <property type="match status" value="1"/>
</dbReference>
<protein>
    <submittedName>
        <fullName evidence="1">Class I SAM-dependent methyltransferase</fullName>
    </submittedName>
</protein>
<reference evidence="1 2" key="1">
    <citation type="submission" date="2020-09" db="EMBL/GenBank/DDBJ databases">
        <title>Dyella sp. 7MK23 isolated from forest soil.</title>
        <authorList>
            <person name="Fu J."/>
        </authorList>
    </citation>
    <scope>NUCLEOTIDE SEQUENCE [LARGE SCALE GENOMIC DNA]</scope>
    <source>
        <strain evidence="1 2">7MK23</strain>
    </source>
</reference>
<keyword evidence="1" id="KW-0489">Methyltransferase</keyword>
<keyword evidence="1" id="KW-0808">Transferase</keyword>
<dbReference type="InterPro" id="IPR029063">
    <property type="entry name" value="SAM-dependent_MTases_sf"/>
</dbReference>
<dbReference type="GO" id="GO:0032259">
    <property type="term" value="P:methylation"/>
    <property type="evidence" value="ECO:0007669"/>
    <property type="project" value="UniProtKB-KW"/>
</dbReference>
<dbReference type="EMBL" id="JACZZA010000011">
    <property type="protein sequence ID" value="MBE1161944.1"/>
    <property type="molecule type" value="Genomic_DNA"/>
</dbReference>
<dbReference type="CDD" id="cd02440">
    <property type="entry name" value="AdoMet_MTases"/>
    <property type="match status" value="1"/>
</dbReference>
<dbReference type="RefSeq" id="WP_192556791.1">
    <property type="nucleotide sequence ID" value="NZ_JACZZA010000011.1"/>
</dbReference>
<dbReference type="GO" id="GO:0008168">
    <property type="term" value="F:methyltransferase activity"/>
    <property type="evidence" value="ECO:0007669"/>
    <property type="project" value="UniProtKB-KW"/>
</dbReference>
<gene>
    <name evidence="1" type="ORF">IGX34_16290</name>
</gene>
<dbReference type="Pfam" id="PF02353">
    <property type="entry name" value="CMAS"/>
    <property type="match status" value="1"/>
</dbReference>